<evidence type="ECO:0000256" key="6">
    <source>
        <dbReference type="HAMAP-Rule" id="MF_01251"/>
    </source>
</evidence>
<dbReference type="Pfam" id="PF11842">
    <property type="entry name" value="DUF3362"/>
    <property type="match status" value="1"/>
</dbReference>
<dbReference type="InterPro" id="IPR007197">
    <property type="entry name" value="rSAM"/>
</dbReference>
<comment type="similarity">
    <text evidence="6">Belongs to the UPF0313 family.</text>
</comment>
<dbReference type="SFLD" id="SFLDG01082">
    <property type="entry name" value="B12-binding_domain_containing"/>
    <property type="match status" value="1"/>
</dbReference>
<organism evidence="8 9">
    <name type="scientific">Methanococcoides seepicolus</name>
    <dbReference type="NCBI Taxonomy" id="2828780"/>
    <lineage>
        <taxon>Archaea</taxon>
        <taxon>Methanobacteriati</taxon>
        <taxon>Methanobacteriota</taxon>
        <taxon>Stenosarchaea group</taxon>
        <taxon>Methanomicrobia</taxon>
        <taxon>Methanosarcinales</taxon>
        <taxon>Methanosarcinaceae</taxon>
        <taxon>Methanococcoides</taxon>
    </lineage>
</organism>
<proteinExistence type="inferred from homology"/>
<dbReference type="AlphaFoldDB" id="A0A9E4ZI40"/>
<dbReference type="InterPro" id="IPR023404">
    <property type="entry name" value="rSAM_horseshoe"/>
</dbReference>
<feature type="domain" description="Radical SAM core" evidence="7">
    <location>
        <begin position="312"/>
        <end position="581"/>
    </location>
</feature>
<dbReference type="Pfam" id="PF08497">
    <property type="entry name" value="Radical_SAM_N"/>
    <property type="match status" value="1"/>
</dbReference>
<dbReference type="InterPro" id="IPR024560">
    <property type="entry name" value="UPF0313_C"/>
</dbReference>
<dbReference type="Proteomes" id="UP001056766">
    <property type="component" value="Unassembled WGS sequence"/>
</dbReference>
<keyword evidence="2 6" id="KW-0949">S-adenosyl-L-methionine</keyword>
<keyword evidence="1 6" id="KW-0004">4Fe-4S</keyword>
<keyword evidence="9" id="KW-1185">Reference proteome</keyword>
<dbReference type="EMBL" id="JAGSOI010000096">
    <property type="protein sequence ID" value="MCM1987947.1"/>
    <property type="molecule type" value="Genomic_DNA"/>
</dbReference>
<reference evidence="8" key="2">
    <citation type="submission" date="2021-04" db="EMBL/GenBank/DDBJ databases">
        <authorList>
            <person name="Dong X."/>
        </authorList>
    </citation>
    <scope>NUCLEOTIDE SEQUENCE</scope>
    <source>
        <strain evidence="8">LLY</strain>
    </source>
</reference>
<dbReference type="SUPFAM" id="SSF102114">
    <property type="entry name" value="Radical SAM enzymes"/>
    <property type="match status" value="1"/>
</dbReference>
<dbReference type="Gene3D" id="3.80.30.20">
    <property type="entry name" value="tm_1862 like domain"/>
    <property type="match status" value="1"/>
</dbReference>
<dbReference type="SFLD" id="SFLDS00029">
    <property type="entry name" value="Radical_SAM"/>
    <property type="match status" value="1"/>
</dbReference>
<feature type="binding site" evidence="6">
    <location>
        <position position="333"/>
    </location>
    <ligand>
        <name>[4Fe-4S] cluster</name>
        <dbReference type="ChEBI" id="CHEBI:49883"/>
        <note>4Fe-4S-S-AdoMet</note>
    </ligand>
</feature>
<evidence type="ECO:0000256" key="1">
    <source>
        <dbReference type="ARBA" id="ARBA00022485"/>
    </source>
</evidence>
<dbReference type="RefSeq" id="WP_250869342.1">
    <property type="nucleotide sequence ID" value="NZ_JAGSOI010000096.1"/>
</dbReference>
<dbReference type="InterPro" id="IPR013704">
    <property type="entry name" value="UPF0313_N"/>
</dbReference>
<dbReference type="HAMAP" id="MF_01251">
    <property type="entry name" value="UPF0313"/>
    <property type="match status" value="1"/>
</dbReference>
<dbReference type="SMART" id="SM00729">
    <property type="entry name" value="Elp3"/>
    <property type="match status" value="1"/>
</dbReference>
<feature type="binding site" evidence="6">
    <location>
        <position position="326"/>
    </location>
    <ligand>
        <name>[4Fe-4S] cluster</name>
        <dbReference type="ChEBI" id="CHEBI:49883"/>
        <note>4Fe-4S-S-AdoMet</note>
    </ligand>
</feature>
<dbReference type="SFLD" id="SFLDG01069">
    <property type="entry name" value="UPF0313"/>
    <property type="match status" value="1"/>
</dbReference>
<evidence type="ECO:0000256" key="2">
    <source>
        <dbReference type="ARBA" id="ARBA00022691"/>
    </source>
</evidence>
<dbReference type="InterPro" id="IPR058240">
    <property type="entry name" value="rSAM_sf"/>
</dbReference>
<evidence type="ECO:0000256" key="5">
    <source>
        <dbReference type="ARBA" id="ARBA00023014"/>
    </source>
</evidence>
<keyword evidence="4 6" id="KW-0408">Iron</keyword>
<accession>A0A9E4ZI40</accession>
<evidence type="ECO:0000256" key="4">
    <source>
        <dbReference type="ARBA" id="ARBA00023004"/>
    </source>
</evidence>
<dbReference type="PANTHER" id="PTHR32331">
    <property type="entry name" value="UPF0313 PROTEIN YGIQ"/>
    <property type="match status" value="1"/>
</dbReference>
<dbReference type="PANTHER" id="PTHR32331:SF0">
    <property type="entry name" value="UPF0313 PROTEIN YGIQ"/>
    <property type="match status" value="1"/>
</dbReference>
<dbReference type="InterPro" id="IPR020612">
    <property type="entry name" value="Methylthiotransferase_CS"/>
</dbReference>
<keyword evidence="3 6" id="KW-0479">Metal-binding</keyword>
<sequence>MSQKKRNPKRIDTSRFLPMDIKDIKSRGWDQLDIIVVTGDAYVDHPGFGATIIGRVLEDAGFKVGIISQPNWEDTKDFTKLGKPRLFFAVTSGNTDSMVSNYTPALKPRPKDMYSPGGKPGLRPSRAVVVYSNRLKQTYPDVPIVIGGIEASLRRFAEFDHWSGKVRQSILADAPADLLVYGMGELQTPEIARRLDSGEDIRNINDIPGTTWKLEVKKWKEAKENDQIPFPYVEMPSYNEVSKDKPTYAKAFKLMYDQQDPVRGIALVQPHPKTTIIQNPPMRQLSQKELDHVYDLPYTRREHPSYKEPVPALETVRFSITTHRGCFGSCSFCAIAQHQGRMITSRSIDSILHEAELLTRMKEFKGNIIGVGGPSANMYAMKCKNWENKGACKDKLCLYPEPCPSMDTSHKENIEMLRQLREMPEVKRVFVSYGVRYDLALQDPEYITELCQYHVSGQLKIAPEHFSKSVTDCMKKPGREVFEKFAKIFKETNKKLNKDQYLVTFLMSGHPACTMDDMIELAEYIKATDRYTEQVQDFIPTPMTAATCMFHTGLDPFTGKTVYVATSRREKNIQRAMMHYRDPKNHGLIFEGLKNADRQDLIGNTWNCLIPRKGKNMFAPKR</sequence>
<gene>
    <name evidence="8" type="ORF">KDK67_13365</name>
</gene>
<keyword evidence="5 6" id="KW-0411">Iron-sulfur</keyword>
<evidence type="ECO:0000259" key="7">
    <source>
        <dbReference type="PROSITE" id="PS51918"/>
    </source>
</evidence>
<evidence type="ECO:0000313" key="8">
    <source>
        <dbReference type="EMBL" id="MCM1987947.1"/>
    </source>
</evidence>
<dbReference type="InterPro" id="IPR022946">
    <property type="entry name" value="UPF0313"/>
</dbReference>
<feature type="binding site" evidence="6">
    <location>
        <position position="330"/>
    </location>
    <ligand>
        <name>[4Fe-4S] cluster</name>
        <dbReference type="ChEBI" id="CHEBI:49883"/>
        <note>4Fe-4S-S-AdoMet</note>
    </ligand>
</feature>
<dbReference type="InterPro" id="IPR006638">
    <property type="entry name" value="Elp3/MiaA/NifB-like_rSAM"/>
</dbReference>
<reference evidence="8" key="1">
    <citation type="journal article" date="2021" name="mSystems">
        <title>Bacteria and Archaea Synergistically Convert Glycine Betaine to Biogenic Methane in the Formosa Cold Seep of the South China Sea.</title>
        <authorList>
            <person name="Li L."/>
            <person name="Zhang W."/>
            <person name="Zhang S."/>
            <person name="Song L."/>
            <person name="Sun Q."/>
            <person name="Zhang H."/>
            <person name="Xiang H."/>
            <person name="Dong X."/>
        </authorList>
    </citation>
    <scope>NUCLEOTIDE SEQUENCE</scope>
    <source>
        <strain evidence="8">LLY</strain>
    </source>
</reference>
<dbReference type="PROSITE" id="PS01278">
    <property type="entry name" value="MTTASE_RADICAL"/>
    <property type="match status" value="1"/>
</dbReference>
<evidence type="ECO:0000313" key="9">
    <source>
        <dbReference type="Proteomes" id="UP001056766"/>
    </source>
</evidence>
<name>A0A9E4ZI40_9EURY</name>
<evidence type="ECO:0000256" key="3">
    <source>
        <dbReference type="ARBA" id="ARBA00022723"/>
    </source>
</evidence>
<dbReference type="GO" id="GO:0003824">
    <property type="term" value="F:catalytic activity"/>
    <property type="evidence" value="ECO:0007669"/>
    <property type="project" value="InterPro"/>
</dbReference>
<dbReference type="GO" id="GO:0005506">
    <property type="term" value="F:iron ion binding"/>
    <property type="evidence" value="ECO:0007669"/>
    <property type="project" value="UniProtKB-UniRule"/>
</dbReference>
<comment type="cofactor">
    <cofactor evidence="6">
        <name>[4Fe-4S] cluster</name>
        <dbReference type="ChEBI" id="CHEBI:49883"/>
    </cofactor>
    <text evidence="6">Binds 1 [4Fe-4S] cluster. The cluster is coordinated with 3 cysteines and an exchangeable S-adenosyl-L-methionine.</text>
</comment>
<protein>
    <submittedName>
        <fullName evidence="8">YgiQ family radical SAM protein</fullName>
    </submittedName>
</protein>
<dbReference type="Pfam" id="PF04055">
    <property type="entry name" value="Radical_SAM"/>
    <property type="match status" value="1"/>
</dbReference>
<dbReference type="NCBIfam" id="TIGR03904">
    <property type="entry name" value="SAM_YgiQ"/>
    <property type="match status" value="1"/>
</dbReference>
<dbReference type="GO" id="GO:0051539">
    <property type="term" value="F:4 iron, 4 sulfur cluster binding"/>
    <property type="evidence" value="ECO:0007669"/>
    <property type="project" value="UniProtKB-KW"/>
</dbReference>
<dbReference type="PROSITE" id="PS51918">
    <property type="entry name" value="RADICAL_SAM"/>
    <property type="match status" value="1"/>
</dbReference>
<comment type="caution">
    <text evidence="8">The sequence shown here is derived from an EMBL/GenBank/DDBJ whole genome shotgun (WGS) entry which is preliminary data.</text>
</comment>